<reference evidence="2 3" key="1">
    <citation type="submission" date="2024-05" db="EMBL/GenBank/DDBJ databases">
        <authorList>
            <person name="Wallberg A."/>
        </authorList>
    </citation>
    <scope>NUCLEOTIDE SEQUENCE [LARGE SCALE GENOMIC DNA]</scope>
</reference>
<dbReference type="EMBL" id="CAXKWB010068990">
    <property type="protein sequence ID" value="CAL4192648.1"/>
    <property type="molecule type" value="Genomic_DNA"/>
</dbReference>
<sequence>MEVIRCYLLLLLSSLIAVGDGIACYRCSNSMDSYLPYDETCAYYDYKGNQVAFTDWETCWTSVNANGVVSRSASVHGSDGECSYDMYVTTCYCTGDLCNDQHCEHCQGKNI</sequence>
<dbReference type="Proteomes" id="UP001497623">
    <property type="component" value="Unassembled WGS sequence"/>
</dbReference>
<organism evidence="2 3">
    <name type="scientific">Meganyctiphanes norvegica</name>
    <name type="common">Northern krill</name>
    <name type="synonym">Thysanopoda norvegica</name>
    <dbReference type="NCBI Taxonomy" id="48144"/>
    <lineage>
        <taxon>Eukaryota</taxon>
        <taxon>Metazoa</taxon>
        <taxon>Ecdysozoa</taxon>
        <taxon>Arthropoda</taxon>
        <taxon>Crustacea</taxon>
        <taxon>Multicrustacea</taxon>
        <taxon>Malacostraca</taxon>
        <taxon>Eumalacostraca</taxon>
        <taxon>Eucarida</taxon>
        <taxon>Euphausiacea</taxon>
        <taxon>Euphausiidae</taxon>
        <taxon>Meganyctiphanes</taxon>
    </lineage>
</organism>
<comment type="caution">
    <text evidence="2">The sequence shown here is derived from an EMBL/GenBank/DDBJ whole genome shotgun (WGS) entry which is preliminary data.</text>
</comment>
<keyword evidence="3" id="KW-1185">Reference proteome</keyword>
<name>A0AAV2SJZ0_MEGNR</name>
<gene>
    <name evidence="2" type="ORF">MNOR_LOCUS36754</name>
</gene>
<proteinExistence type="predicted"/>
<feature type="signal peptide" evidence="1">
    <location>
        <begin position="1"/>
        <end position="21"/>
    </location>
</feature>
<dbReference type="AlphaFoldDB" id="A0AAV2SJZ0"/>
<protein>
    <recommendedName>
        <fullName evidence="4">Protein sleepless</fullName>
    </recommendedName>
</protein>
<evidence type="ECO:0008006" key="4">
    <source>
        <dbReference type="Google" id="ProtNLM"/>
    </source>
</evidence>
<evidence type="ECO:0000256" key="1">
    <source>
        <dbReference type="SAM" id="SignalP"/>
    </source>
</evidence>
<evidence type="ECO:0000313" key="3">
    <source>
        <dbReference type="Proteomes" id="UP001497623"/>
    </source>
</evidence>
<feature type="chain" id="PRO_5043819608" description="Protein sleepless" evidence="1">
    <location>
        <begin position="22"/>
        <end position="111"/>
    </location>
</feature>
<accession>A0AAV2SJZ0</accession>
<evidence type="ECO:0000313" key="2">
    <source>
        <dbReference type="EMBL" id="CAL4192648.1"/>
    </source>
</evidence>
<keyword evidence="1" id="KW-0732">Signal</keyword>